<reference evidence="1" key="1">
    <citation type="submission" date="2023-10" db="EMBL/GenBank/DDBJ databases">
        <authorList>
            <person name="Rodriguez Cubillos JULIANA M."/>
            <person name="De Vega J."/>
        </authorList>
    </citation>
    <scope>NUCLEOTIDE SEQUENCE</scope>
</reference>
<dbReference type="Proteomes" id="UP001177021">
    <property type="component" value="Unassembled WGS sequence"/>
</dbReference>
<evidence type="ECO:0000313" key="1">
    <source>
        <dbReference type="EMBL" id="CAJ2664424.1"/>
    </source>
</evidence>
<proteinExistence type="predicted"/>
<organism evidence="1 2">
    <name type="scientific">Trifolium pratense</name>
    <name type="common">Red clover</name>
    <dbReference type="NCBI Taxonomy" id="57577"/>
    <lineage>
        <taxon>Eukaryota</taxon>
        <taxon>Viridiplantae</taxon>
        <taxon>Streptophyta</taxon>
        <taxon>Embryophyta</taxon>
        <taxon>Tracheophyta</taxon>
        <taxon>Spermatophyta</taxon>
        <taxon>Magnoliopsida</taxon>
        <taxon>eudicotyledons</taxon>
        <taxon>Gunneridae</taxon>
        <taxon>Pentapetalae</taxon>
        <taxon>rosids</taxon>
        <taxon>fabids</taxon>
        <taxon>Fabales</taxon>
        <taxon>Fabaceae</taxon>
        <taxon>Papilionoideae</taxon>
        <taxon>50 kb inversion clade</taxon>
        <taxon>NPAAA clade</taxon>
        <taxon>Hologalegina</taxon>
        <taxon>IRL clade</taxon>
        <taxon>Trifolieae</taxon>
        <taxon>Trifolium</taxon>
    </lineage>
</organism>
<gene>
    <name evidence="1" type="ORF">MILVUS5_LOCUS29639</name>
</gene>
<sequence length="192" mass="21689">MGEVIEPRLRYNNHNVKTVFFDICRKETNEIAGTVATIAWCIWHNRNNWVWNGTKDSAKGVAIMAAHMVGEWRAINVHQQQSQQPRLSTTVTIGCFLDVVRVDKCGMKPGWERKETNEIAGTVSTIAWCIWHNRNNWVWNGTKDSAKGVAIMAAHMVGECRAINVHQQQLQQPRLSTTVTSQAQHSVAASLR</sequence>
<protein>
    <submittedName>
        <fullName evidence="1">Uncharacterized protein</fullName>
    </submittedName>
</protein>
<accession>A0ACB0L8D9</accession>
<comment type="caution">
    <text evidence="1">The sequence shown here is derived from an EMBL/GenBank/DDBJ whole genome shotgun (WGS) entry which is preliminary data.</text>
</comment>
<dbReference type="EMBL" id="CASHSV030000409">
    <property type="protein sequence ID" value="CAJ2664424.1"/>
    <property type="molecule type" value="Genomic_DNA"/>
</dbReference>
<evidence type="ECO:0000313" key="2">
    <source>
        <dbReference type="Proteomes" id="UP001177021"/>
    </source>
</evidence>
<keyword evidence="2" id="KW-1185">Reference proteome</keyword>
<name>A0ACB0L8D9_TRIPR</name>